<keyword evidence="3" id="KW-1185">Reference proteome</keyword>
<reference evidence="2 3" key="1">
    <citation type="submission" date="2019-05" db="EMBL/GenBank/DDBJ databases">
        <title>The compact genome of Giardia muris reveals important steps in the evolution of intestinal protozoan parasites.</title>
        <authorList>
            <person name="Xu F."/>
            <person name="Jimenez-Gonzalez A."/>
            <person name="Einarsson E."/>
            <person name="Astvaldsson A."/>
            <person name="Peirasmaki D."/>
            <person name="Eckmann L."/>
            <person name="Andersson J.O."/>
            <person name="Svard S.G."/>
            <person name="Jerlstrom-Hultqvist J."/>
        </authorList>
    </citation>
    <scope>NUCLEOTIDE SEQUENCE [LARGE SCALE GENOMIC DNA]</scope>
    <source>
        <strain evidence="2 3">Roberts-Thomson</strain>
    </source>
</reference>
<feature type="compositionally biased region" description="Low complexity" evidence="1">
    <location>
        <begin position="88"/>
        <end position="98"/>
    </location>
</feature>
<evidence type="ECO:0000313" key="2">
    <source>
        <dbReference type="EMBL" id="TNJ29254.1"/>
    </source>
</evidence>
<dbReference type="AlphaFoldDB" id="A0A4Z1STQ1"/>
<dbReference type="EMBL" id="VDLU01000001">
    <property type="protein sequence ID" value="TNJ29254.1"/>
    <property type="molecule type" value="Genomic_DNA"/>
</dbReference>
<dbReference type="Proteomes" id="UP000315496">
    <property type="component" value="Chromosome 1"/>
</dbReference>
<protein>
    <submittedName>
        <fullName evidence="2">Uncharacterized protein</fullName>
    </submittedName>
</protein>
<feature type="region of interest" description="Disordered" evidence="1">
    <location>
        <begin position="70"/>
        <end position="98"/>
    </location>
</feature>
<sequence length="254" mass="27722">MTTQQPNNLNFRSSTQPLGFPAPSTIGGSGLNVSALGGGSQASRPLGFDASKSLNAAGIWSVNSVRSAQPPFGQPTSGFKPNSLTLIQPQPNTTTTNQMAQPIEFSDKVRLAKLRALFTQFMEQADQQFKRFRTTYDSMFAIDLGLHKASKDIQDIRTRLTSVTKKQLETIGALEAIAGGAEDLRKSLSENKAGEQATATTNACMDAERALDAFEEKLDTLLQGFPGHPDSTKMFRTLTKHTLICDRIEKRLRK</sequence>
<name>A0A4Z1STQ1_GIAMU</name>
<accession>A0A4Z1STQ1</accession>
<gene>
    <name evidence="2" type="ORF">GMRT_14507</name>
</gene>
<organism evidence="2 3">
    <name type="scientific">Giardia muris</name>
    <dbReference type="NCBI Taxonomy" id="5742"/>
    <lineage>
        <taxon>Eukaryota</taxon>
        <taxon>Metamonada</taxon>
        <taxon>Diplomonadida</taxon>
        <taxon>Hexamitidae</taxon>
        <taxon>Giardiinae</taxon>
        <taxon>Giardia</taxon>
    </lineage>
</organism>
<comment type="caution">
    <text evidence="2">The sequence shown here is derived from an EMBL/GenBank/DDBJ whole genome shotgun (WGS) entry which is preliminary data.</text>
</comment>
<dbReference type="VEuPathDB" id="GiardiaDB:GMRT_14507"/>
<evidence type="ECO:0000313" key="3">
    <source>
        <dbReference type="Proteomes" id="UP000315496"/>
    </source>
</evidence>
<evidence type="ECO:0000256" key="1">
    <source>
        <dbReference type="SAM" id="MobiDB-lite"/>
    </source>
</evidence>
<proteinExistence type="predicted"/>
<feature type="compositionally biased region" description="Polar residues" evidence="1">
    <location>
        <begin position="1"/>
        <end position="17"/>
    </location>
</feature>
<feature type="region of interest" description="Disordered" evidence="1">
    <location>
        <begin position="1"/>
        <end position="24"/>
    </location>
</feature>
<feature type="compositionally biased region" description="Polar residues" evidence="1">
    <location>
        <begin position="74"/>
        <end position="87"/>
    </location>
</feature>